<dbReference type="Pfam" id="PF25183">
    <property type="entry name" value="OMP_b-brl_4"/>
    <property type="match status" value="1"/>
</dbReference>
<dbReference type="EMBL" id="BARS01049893">
    <property type="protein sequence ID" value="GAG37881.1"/>
    <property type="molecule type" value="Genomic_DNA"/>
</dbReference>
<dbReference type="PANTHER" id="PTHR30069">
    <property type="entry name" value="TONB-DEPENDENT OUTER MEMBRANE RECEPTOR"/>
    <property type="match status" value="1"/>
</dbReference>
<organism evidence="7">
    <name type="scientific">marine sediment metagenome</name>
    <dbReference type="NCBI Taxonomy" id="412755"/>
    <lineage>
        <taxon>unclassified sequences</taxon>
        <taxon>metagenomes</taxon>
        <taxon>ecological metagenomes</taxon>
    </lineage>
</organism>
<keyword evidence="3" id="KW-0812">Transmembrane</keyword>
<evidence type="ECO:0000256" key="4">
    <source>
        <dbReference type="ARBA" id="ARBA00023136"/>
    </source>
</evidence>
<feature type="non-terminal residue" evidence="7">
    <location>
        <position position="1"/>
    </location>
</feature>
<evidence type="ECO:0000256" key="1">
    <source>
        <dbReference type="ARBA" id="ARBA00004571"/>
    </source>
</evidence>
<sequence length="239" mass="26756">FFAAPPTVYLGRRLTGGTDGAINYDGVFGQNVVLSARYASHNQKLQLEGPGKALTGYRDFTDPFGNGSIPRGWEGVESGWGGYGEEDFGRQQYNADLSWFVGNLAGNHELKLGAEYEELSVIDIRTRSGPVGANVTRYICNPAARYCGDNDEHEYYFRHSYGTFEEIDPEQATPEDIVKRWAVDTPTENFAVYLQDRWQVTSNLSLDLGVRWSRQKLYNGGGTVQMDIDDNWAPRLGFV</sequence>
<dbReference type="Gene3D" id="2.40.170.20">
    <property type="entry name" value="TonB-dependent receptor, beta-barrel domain"/>
    <property type="match status" value="1"/>
</dbReference>
<dbReference type="GO" id="GO:0009279">
    <property type="term" value="C:cell outer membrane"/>
    <property type="evidence" value="ECO:0007669"/>
    <property type="project" value="UniProtKB-SubCell"/>
</dbReference>
<comment type="caution">
    <text evidence="7">The sequence shown here is derived from an EMBL/GenBank/DDBJ whole genome shotgun (WGS) entry which is preliminary data.</text>
</comment>
<dbReference type="AlphaFoldDB" id="X0YME9"/>
<comment type="subcellular location">
    <subcellularLocation>
        <location evidence="1">Cell outer membrane</location>
        <topology evidence="1">Multi-pass membrane protein</topology>
    </subcellularLocation>
</comment>
<protein>
    <recommendedName>
        <fullName evidence="6">TonB-dependent transporter Oar-like beta-barrel domain-containing protein</fullName>
    </recommendedName>
</protein>
<dbReference type="InterPro" id="IPR039426">
    <property type="entry name" value="TonB-dep_rcpt-like"/>
</dbReference>
<dbReference type="GO" id="GO:0044718">
    <property type="term" value="P:siderophore transmembrane transport"/>
    <property type="evidence" value="ECO:0007669"/>
    <property type="project" value="TreeGrafter"/>
</dbReference>
<dbReference type="InterPro" id="IPR036942">
    <property type="entry name" value="Beta-barrel_TonB_sf"/>
</dbReference>
<accession>X0YME9</accession>
<keyword evidence="4" id="KW-0472">Membrane</keyword>
<proteinExistence type="predicted"/>
<dbReference type="PANTHER" id="PTHR30069:SF46">
    <property type="entry name" value="OAR PROTEIN"/>
    <property type="match status" value="1"/>
</dbReference>
<name>X0YME9_9ZZZZ</name>
<dbReference type="SUPFAM" id="SSF56935">
    <property type="entry name" value="Porins"/>
    <property type="match status" value="1"/>
</dbReference>
<evidence type="ECO:0000256" key="2">
    <source>
        <dbReference type="ARBA" id="ARBA00022448"/>
    </source>
</evidence>
<reference evidence="7" key="1">
    <citation type="journal article" date="2014" name="Front. Microbiol.">
        <title>High frequency of phylogenetically diverse reductive dehalogenase-homologous genes in deep subseafloor sedimentary metagenomes.</title>
        <authorList>
            <person name="Kawai M."/>
            <person name="Futagami T."/>
            <person name="Toyoda A."/>
            <person name="Takaki Y."/>
            <person name="Nishi S."/>
            <person name="Hori S."/>
            <person name="Arai W."/>
            <person name="Tsubouchi T."/>
            <person name="Morono Y."/>
            <person name="Uchiyama I."/>
            <person name="Ito T."/>
            <person name="Fujiyama A."/>
            <person name="Inagaki F."/>
            <person name="Takami H."/>
        </authorList>
    </citation>
    <scope>NUCLEOTIDE SEQUENCE</scope>
    <source>
        <strain evidence="7">Expedition CK06-06</strain>
    </source>
</reference>
<evidence type="ECO:0000256" key="5">
    <source>
        <dbReference type="ARBA" id="ARBA00023237"/>
    </source>
</evidence>
<keyword evidence="5" id="KW-0998">Cell outer membrane</keyword>
<gene>
    <name evidence="7" type="ORF">S01H1_74562</name>
</gene>
<evidence type="ECO:0000259" key="6">
    <source>
        <dbReference type="Pfam" id="PF25183"/>
    </source>
</evidence>
<dbReference type="GO" id="GO:0015344">
    <property type="term" value="F:siderophore uptake transmembrane transporter activity"/>
    <property type="evidence" value="ECO:0007669"/>
    <property type="project" value="TreeGrafter"/>
</dbReference>
<dbReference type="InterPro" id="IPR057601">
    <property type="entry name" value="Oar-like_b-barrel"/>
</dbReference>
<keyword evidence="2" id="KW-0813">Transport</keyword>
<evidence type="ECO:0000313" key="7">
    <source>
        <dbReference type="EMBL" id="GAG37881.1"/>
    </source>
</evidence>
<evidence type="ECO:0000256" key="3">
    <source>
        <dbReference type="ARBA" id="ARBA00022692"/>
    </source>
</evidence>
<feature type="domain" description="TonB-dependent transporter Oar-like beta-barrel" evidence="6">
    <location>
        <begin position="13"/>
        <end position="218"/>
    </location>
</feature>
<feature type="non-terminal residue" evidence="7">
    <location>
        <position position="239"/>
    </location>
</feature>